<dbReference type="EMBL" id="CAWYQH010000174">
    <property type="protein sequence ID" value="CAK8697898.1"/>
    <property type="molecule type" value="Genomic_DNA"/>
</dbReference>
<feature type="transmembrane region" description="Helical" evidence="10">
    <location>
        <begin position="50"/>
        <end position="69"/>
    </location>
</feature>
<keyword evidence="3 10" id="KW-0812">Transmembrane</keyword>
<evidence type="ECO:0000256" key="5">
    <source>
        <dbReference type="ARBA" id="ARBA00023136"/>
    </source>
</evidence>
<feature type="transmembrane region" description="Helical" evidence="10">
    <location>
        <begin position="81"/>
        <end position="102"/>
    </location>
</feature>
<comment type="catalytic activity">
    <reaction evidence="7">
        <text>a 1-O-(1Z-alkenyl)-sn-glycero-3-phosphoethanolamine + H2O = a 2,3-saturated aldehyde + sn-glycero-3-phosphoethanolamine</text>
        <dbReference type="Rhea" id="RHEA:16905"/>
        <dbReference type="ChEBI" id="CHEBI:15377"/>
        <dbReference type="ChEBI" id="CHEBI:73359"/>
        <dbReference type="ChEBI" id="CHEBI:77288"/>
        <dbReference type="ChEBI" id="CHEBI:143890"/>
        <dbReference type="EC" id="3.3.2.2"/>
    </reaction>
</comment>
<feature type="transmembrane region" description="Helical" evidence="10">
    <location>
        <begin position="108"/>
        <end position="127"/>
    </location>
</feature>
<keyword evidence="4 10" id="KW-1133">Transmembrane helix</keyword>
<organism evidence="11 12">
    <name type="scientific">Clavelina lepadiformis</name>
    <name type="common">Light-bulb sea squirt</name>
    <name type="synonym">Ascidia lepadiformis</name>
    <dbReference type="NCBI Taxonomy" id="159417"/>
    <lineage>
        <taxon>Eukaryota</taxon>
        <taxon>Metazoa</taxon>
        <taxon>Chordata</taxon>
        <taxon>Tunicata</taxon>
        <taxon>Ascidiacea</taxon>
        <taxon>Aplousobranchia</taxon>
        <taxon>Clavelinidae</taxon>
        <taxon>Clavelina</taxon>
    </lineage>
</organism>
<keyword evidence="12" id="KW-1185">Reference proteome</keyword>
<evidence type="ECO:0000313" key="12">
    <source>
        <dbReference type="Proteomes" id="UP001642483"/>
    </source>
</evidence>
<evidence type="ECO:0000256" key="2">
    <source>
        <dbReference type="ARBA" id="ARBA00007375"/>
    </source>
</evidence>
<evidence type="ECO:0000256" key="3">
    <source>
        <dbReference type="ARBA" id="ARBA00022692"/>
    </source>
</evidence>
<dbReference type="Pfam" id="PF07947">
    <property type="entry name" value="YhhN"/>
    <property type="match status" value="1"/>
</dbReference>
<evidence type="ECO:0000256" key="1">
    <source>
        <dbReference type="ARBA" id="ARBA00004141"/>
    </source>
</evidence>
<feature type="transmembrane region" description="Helical" evidence="10">
    <location>
        <begin position="198"/>
        <end position="219"/>
    </location>
</feature>
<dbReference type="PANTHER" id="PTHR31885">
    <property type="entry name" value="GH04784P"/>
    <property type="match status" value="1"/>
</dbReference>
<proteinExistence type="inferred from homology"/>
<gene>
    <name evidence="11" type="ORF">CVLEPA_LOCUS31382</name>
</gene>
<name>A0ABP0H1K8_CLALP</name>
<protein>
    <recommendedName>
        <fullName evidence="6">lysoplasmalogenase</fullName>
        <ecNumber evidence="6">3.3.2.2</ecNumber>
    </recommendedName>
</protein>
<dbReference type="PANTHER" id="PTHR31885:SF6">
    <property type="entry name" value="GH04784P"/>
    <property type="match status" value="1"/>
</dbReference>
<dbReference type="InterPro" id="IPR012506">
    <property type="entry name" value="TMEM86B-like"/>
</dbReference>
<evidence type="ECO:0000256" key="10">
    <source>
        <dbReference type="SAM" id="Phobius"/>
    </source>
</evidence>
<sequence length="305" mass="34456">MACSSSDDEVSCCNESKHTKWTYFGPRLVPFLKTACIYLVLVPEINPPTIVVAVLKCLPTLTLCIFVLWYDGFSFTSKNQYSRCVLAGLLLSMLGDFCLVWADEGYFLHGAASFAVAHVMYICAFGLKPLRPSLYVKMLPLMAVVYWYIYNGLTDTGLKVAVLCYIMIILFMNWRALAKIKCLDDVRAGVNGSSHKKWTELVACLGAISFCISDTCLAINRFHSDVPHQRWIVMTTYYLAQLGIALSVVKNRHIKRRRLLRKRQEWQSLLQQESSGSDTDITPKDKAMEQDNGYLAQVSPKAKCE</sequence>
<comment type="catalytic activity">
    <reaction evidence="8">
        <text>a 1-O-(1Z-alkenyl)-sn-glycero-3-phosphocholine + H2O = a 2,3-saturated aldehyde + sn-glycerol 3-phosphocholine</text>
        <dbReference type="Rhea" id="RHEA:22544"/>
        <dbReference type="ChEBI" id="CHEBI:15377"/>
        <dbReference type="ChEBI" id="CHEBI:16870"/>
        <dbReference type="ChEBI" id="CHEBI:73359"/>
        <dbReference type="ChEBI" id="CHEBI:77287"/>
        <dbReference type="EC" id="3.3.2.2"/>
    </reaction>
</comment>
<evidence type="ECO:0000256" key="9">
    <source>
        <dbReference type="SAM" id="MobiDB-lite"/>
    </source>
</evidence>
<reference evidence="11 12" key="1">
    <citation type="submission" date="2024-02" db="EMBL/GenBank/DDBJ databases">
        <authorList>
            <person name="Daric V."/>
            <person name="Darras S."/>
        </authorList>
    </citation>
    <scope>NUCLEOTIDE SEQUENCE [LARGE SCALE GENOMIC DNA]</scope>
</reference>
<feature type="region of interest" description="Disordered" evidence="9">
    <location>
        <begin position="268"/>
        <end position="305"/>
    </location>
</feature>
<dbReference type="Proteomes" id="UP001642483">
    <property type="component" value="Unassembled WGS sequence"/>
</dbReference>
<feature type="compositionally biased region" description="Low complexity" evidence="9">
    <location>
        <begin position="268"/>
        <end position="277"/>
    </location>
</feature>
<evidence type="ECO:0000313" key="11">
    <source>
        <dbReference type="EMBL" id="CAK8697898.1"/>
    </source>
</evidence>
<comment type="subcellular location">
    <subcellularLocation>
        <location evidence="1">Membrane</location>
        <topology evidence="1">Multi-pass membrane protein</topology>
    </subcellularLocation>
</comment>
<feature type="transmembrane region" description="Helical" evidence="10">
    <location>
        <begin position="156"/>
        <end position="177"/>
    </location>
</feature>
<evidence type="ECO:0000256" key="7">
    <source>
        <dbReference type="ARBA" id="ARBA00049458"/>
    </source>
</evidence>
<feature type="transmembrane region" description="Helical" evidence="10">
    <location>
        <begin position="134"/>
        <end position="150"/>
    </location>
</feature>
<comment type="similarity">
    <text evidence="2">Belongs to the TMEM86 family.</text>
</comment>
<feature type="transmembrane region" description="Helical" evidence="10">
    <location>
        <begin position="231"/>
        <end position="249"/>
    </location>
</feature>
<keyword evidence="5 10" id="KW-0472">Membrane</keyword>
<dbReference type="EC" id="3.3.2.2" evidence="6"/>
<evidence type="ECO:0000256" key="8">
    <source>
        <dbReference type="ARBA" id="ARBA00049560"/>
    </source>
</evidence>
<accession>A0ABP0H1K8</accession>
<evidence type="ECO:0000256" key="6">
    <source>
        <dbReference type="ARBA" id="ARBA00035673"/>
    </source>
</evidence>
<comment type="caution">
    <text evidence="11">The sequence shown here is derived from an EMBL/GenBank/DDBJ whole genome shotgun (WGS) entry which is preliminary data.</text>
</comment>
<evidence type="ECO:0000256" key="4">
    <source>
        <dbReference type="ARBA" id="ARBA00022989"/>
    </source>
</evidence>